<reference evidence="2" key="1">
    <citation type="submission" date="2018-10" db="EMBL/GenBank/DDBJ databases">
        <authorList>
            <consortium name="PulseNet: The National Subtyping Network for Foodborne Disease Surveillance"/>
            <person name="Tarr C.L."/>
            <person name="Trees E."/>
            <person name="Katz L.S."/>
            <person name="Carleton-Romer H.A."/>
            <person name="Stroika S."/>
            <person name="Kucerova Z."/>
            <person name="Roache K.F."/>
            <person name="Sabol A.L."/>
            <person name="Besser J."/>
            <person name="Gerner-Smidt P."/>
        </authorList>
    </citation>
    <scope>NUCLEOTIDE SEQUENCE [LARGE SCALE GENOMIC DNA]</scope>
    <source>
        <strain evidence="2">PNUSAS038541</strain>
    </source>
</reference>
<proteinExistence type="predicted"/>
<dbReference type="Pfam" id="PF12486">
    <property type="entry name" value="VasL"/>
    <property type="match status" value="1"/>
</dbReference>
<name>A0A403N0Q8_SALER</name>
<sequence length="57" mass="6485">VFSISQSLNDSVPVEELIRQLKTSPQNQPLSRDLLNRADLQLNQLNNSYMLVISESK</sequence>
<accession>A0A403N0Q8</accession>
<dbReference type="EMBL" id="RVIJ01000025">
    <property type="protein sequence ID" value="MLW02450.1"/>
    <property type="molecule type" value="Genomic_DNA"/>
</dbReference>
<protein>
    <recommendedName>
        <fullName evidence="1">ImpA C-terminal domain-containing protein</fullName>
    </recommendedName>
</protein>
<evidence type="ECO:0000259" key="1">
    <source>
        <dbReference type="Pfam" id="PF12486"/>
    </source>
</evidence>
<gene>
    <name evidence="2" type="ORF">EAK82_20060</name>
</gene>
<feature type="domain" description="ImpA C-terminal" evidence="1">
    <location>
        <begin position="1"/>
        <end position="50"/>
    </location>
</feature>
<evidence type="ECO:0000313" key="2">
    <source>
        <dbReference type="EMBL" id="MLW02450.1"/>
    </source>
</evidence>
<dbReference type="Proteomes" id="UP000885392">
    <property type="component" value="Unassembled WGS sequence"/>
</dbReference>
<dbReference type="AlphaFoldDB" id="A0A403N0Q8"/>
<feature type="non-terminal residue" evidence="2">
    <location>
        <position position="1"/>
    </location>
</feature>
<comment type="caution">
    <text evidence="2">The sequence shown here is derived from an EMBL/GenBank/DDBJ whole genome shotgun (WGS) entry which is preliminary data.</text>
</comment>
<dbReference type="InterPro" id="IPR021069">
    <property type="entry name" value="ImpA_C"/>
</dbReference>
<organism evidence="2">
    <name type="scientific">Salmonella enterica</name>
    <name type="common">Salmonella choleraesuis</name>
    <dbReference type="NCBI Taxonomy" id="28901"/>
    <lineage>
        <taxon>Bacteria</taxon>
        <taxon>Pseudomonadati</taxon>
        <taxon>Pseudomonadota</taxon>
        <taxon>Gammaproteobacteria</taxon>
        <taxon>Enterobacterales</taxon>
        <taxon>Enterobacteriaceae</taxon>
        <taxon>Salmonella</taxon>
    </lineage>
</organism>